<proteinExistence type="predicted"/>
<accession>A0A2P2Q1Z9</accession>
<dbReference type="AlphaFoldDB" id="A0A2P2Q1Z9"/>
<name>A0A2P2Q1Z9_RHIMU</name>
<reference evidence="1" key="1">
    <citation type="submission" date="2018-02" db="EMBL/GenBank/DDBJ databases">
        <title>Rhizophora mucronata_Transcriptome.</title>
        <authorList>
            <person name="Meera S.P."/>
            <person name="Sreeshan A."/>
            <person name="Augustine A."/>
        </authorList>
    </citation>
    <scope>NUCLEOTIDE SEQUENCE</scope>
    <source>
        <tissue evidence="1">Leaf</tissue>
    </source>
</reference>
<dbReference type="EMBL" id="GGEC01080544">
    <property type="protein sequence ID" value="MBX61028.1"/>
    <property type="molecule type" value="Transcribed_RNA"/>
</dbReference>
<evidence type="ECO:0000313" key="1">
    <source>
        <dbReference type="EMBL" id="MBX61028.1"/>
    </source>
</evidence>
<sequence length="58" mass="6668">MSQFYSYASNAQTIYQSKSKRWFTINPSRQSNITPKLCEPTCILGDNNVSRFCIPPPH</sequence>
<organism evidence="1">
    <name type="scientific">Rhizophora mucronata</name>
    <name type="common">Asiatic mangrove</name>
    <dbReference type="NCBI Taxonomy" id="61149"/>
    <lineage>
        <taxon>Eukaryota</taxon>
        <taxon>Viridiplantae</taxon>
        <taxon>Streptophyta</taxon>
        <taxon>Embryophyta</taxon>
        <taxon>Tracheophyta</taxon>
        <taxon>Spermatophyta</taxon>
        <taxon>Magnoliopsida</taxon>
        <taxon>eudicotyledons</taxon>
        <taxon>Gunneridae</taxon>
        <taxon>Pentapetalae</taxon>
        <taxon>rosids</taxon>
        <taxon>fabids</taxon>
        <taxon>Malpighiales</taxon>
        <taxon>Rhizophoraceae</taxon>
        <taxon>Rhizophora</taxon>
    </lineage>
</organism>
<protein>
    <submittedName>
        <fullName evidence="1">Uncharacterized protein</fullName>
    </submittedName>
</protein>